<organism evidence="4 5">
    <name type="scientific">Rubricoccus marinus</name>
    <dbReference type="NCBI Taxonomy" id="716817"/>
    <lineage>
        <taxon>Bacteria</taxon>
        <taxon>Pseudomonadati</taxon>
        <taxon>Rhodothermota</taxon>
        <taxon>Rhodothermia</taxon>
        <taxon>Rhodothermales</taxon>
        <taxon>Rubricoccaceae</taxon>
        <taxon>Rubricoccus</taxon>
    </lineage>
</organism>
<feature type="transmembrane region" description="Helical" evidence="2">
    <location>
        <begin position="260"/>
        <end position="281"/>
    </location>
</feature>
<feature type="transmembrane region" description="Helical" evidence="2">
    <location>
        <begin position="231"/>
        <end position="254"/>
    </location>
</feature>
<protein>
    <recommendedName>
        <fullName evidence="3">EamA domain-containing protein</fullName>
    </recommendedName>
</protein>
<feature type="transmembrane region" description="Helical" evidence="2">
    <location>
        <begin position="199"/>
        <end position="219"/>
    </location>
</feature>
<evidence type="ECO:0000256" key="1">
    <source>
        <dbReference type="SAM" id="MobiDB-lite"/>
    </source>
</evidence>
<evidence type="ECO:0000259" key="3">
    <source>
        <dbReference type="Pfam" id="PF00892"/>
    </source>
</evidence>
<keyword evidence="2" id="KW-1133">Transmembrane helix</keyword>
<feature type="transmembrane region" description="Helical" evidence="2">
    <location>
        <begin position="59"/>
        <end position="81"/>
    </location>
</feature>
<evidence type="ECO:0000313" key="5">
    <source>
        <dbReference type="Proteomes" id="UP000216446"/>
    </source>
</evidence>
<accession>A0A259U0T5</accession>
<dbReference type="RefSeq" id="WP_094548840.1">
    <property type="nucleotide sequence ID" value="NZ_MQWB01000001.1"/>
</dbReference>
<feature type="transmembrane region" description="Helical" evidence="2">
    <location>
        <begin position="167"/>
        <end position="187"/>
    </location>
</feature>
<sequence length="329" mass="33623">MLFLALAVACSLGIAMVFKLAERREYDRTALLTVNYAAGALLAIALQDPGQAETITPGLVALGVGQGVLFIVGFWLFSLAIRLAGMGLAAGVMRLSVVIPVLASWVIWGEMPAALQFVGLVLAGGAFVLVSRPAPQDAAPEAVRGPAALDAAHEPAAPEAASGGKTALVLGLLFLSGGLVDTLMKAFDEGFAATVDKSLFLLFVFGVAFVVGAVAVVASGVRTGRWPRGGALVWGVGLGIINYASADFLLRAVAVLSGPVVFPANSVAIVLGAALLGWVIWKERLSRANLVGLGLAIVALACLTLGQTPEADETTEPPRSIASVPSGDD</sequence>
<comment type="caution">
    <text evidence="4">The sequence shown here is derived from an EMBL/GenBank/DDBJ whole genome shotgun (WGS) entry which is preliminary data.</text>
</comment>
<feature type="transmembrane region" description="Helical" evidence="2">
    <location>
        <begin position="288"/>
        <end position="306"/>
    </location>
</feature>
<gene>
    <name evidence="4" type="ORF">BSZ36_10980</name>
</gene>
<evidence type="ECO:0000313" key="4">
    <source>
        <dbReference type="EMBL" id="OZC03457.1"/>
    </source>
</evidence>
<proteinExistence type="predicted"/>
<name>A0A259U0T5_9BACT</name>
<keyword evidence="2" id="KW-0472">Membrane</keyword>
<dbReference type="InterPro" id="IPR037185">
    <property type="entry name" value="EmrE-like"/>
</dbReference>
<keyword evidence="5" id="KW-1185">Reference proteome</keyword>
<dbReference type="InterPro" id="IPR000620">
    <property type="entry name" value="EamA_dom"/>
</dbReference>
<dbReference type="SUPFAM" id="SSF103481">
    <property type="entry name" value="Multidrug resistance efflux transporter EmrE"/>
    <property type="match status" value="2"/>
</dbReference>
<dbReference type="EMBL" id="MQWB01000001">
    <property type="protein sequence ID" value="OZC03457.1"/>
    <property type="molecule type" value="Genomic_DNA"/>
</dbReference>
<dbReference type="GO" id="GO:0016020">
    <property type="term" value="C:membrane"/>
    <property type="evidence" value="ECO:0007669"/>
    <property type="project" value="InterPro"/>
</dbReference>
<dbReference type="Proteomes" id="UP000216446">
    <property type="component" value="Unassembled WGS sequence"/>
</dbReference>
<feature type="transmembrane region" description="Helical" evidence="2">
    <location>
        <begin position="113"/>
        <end position="130"/>
    </location>
</feature>
<dbReference type="InParanoid" id="A0A259U0T5"/>
<dbReference type="Gene3D" id="1.10.3730.20">
    <property type="match status" value="1"/>
</dbReference>
<evidence type="ECO:0000256" key="2">
    <source>
        <dbReference type="SAM" id="Phobius"/>
    </source>
</evidence>
<feature type="domain" description="EamA" evidence="3">
    <location>
        <begin position="2"/>
        <end position="131"/>
    </location>
</feature>
<dbReference type="Pfam" id="PF00892">
    <property type="entry name" value="EamA"/>
    <property type="match status" value="1"/>
</dbReference>
<dbReference type="AlphaFoldDB" id="A0A259U0T5"/>
<feature type="region of interest" description="Disordered" evidence="1">
    <location>
        <begin position="309"/>
        <end position="329"/>
    </location>
</feature>
<reference evidence="4 5" key="1">
    <citation type="submission" date="2016-11" db="EMBL/GenBank/DDBJ databases">
        <title>Study of marine rhodopsin-containing bacteria.</title>
        <authorList>
            <person name="Yoshizawa S."/>
            <person name="Kumagai Y."/>
            <person name="Kogure K."/>
        </authorList>
    </citation>
    <scope>NUCLEOTIDE SEQUENCE [LARGE SCALE GENOMIC DNA]</scope>
    <source>
        <strain evidence="4 5">SG-29</strain>
    </source>
</reference>
<feature type="transmembrane region" description="Helical" evidence="2">
    <location>
        <begin position="88"/>
        <end position="107"/>
    </location>
</feature>
<keyword evidence="2" id="KW-0812">Transmembrane</keyword>
<dbReference type="OrthoDB" id="1524053at2"/>